<comment type="caution">
    <text evidence="1">The sequence shown here is derived from an EMBL/GenBank/DDBJ whole genome shotgun (WGS) entry which is preliminary data.</text>
</comment>
<sequence>MASQTPAPPTAAPPSLESLASMHSSTVSTLVDLFTLALTHPGRREGDQELQDAKKRMAELEEEVGRLKEIKGGDSVVKVEPQFVTVLIDGDGAITGHAAAKLLLSSLPGFIASTGPPELAPHAARLAKNAVVNIIVNKFGLAGAVVKAHSNINVIDSGPGKEASDSKIHAQLHFYSALPSCGLTILAGSHDAGYANVLRSLTTEGRDVVLLRGGHTAWLLEGICPTGEIEGLFMKGKVGSLTSVGGAVGTGMPSPAPLGSAARPVISNGKVTEEARRKEEESAKEKKRMRRRLRREEERGKKQAAQADRNARALSDSDESEEEESEDEAEALVLDDDGWQDTDDASTVDDLADTLARQFAEVQIRPGKKAETFATPARAAKPSLASGKKARQEPAMEATPIRRKPEYEDSARPTPKQAFKTPLREMTKAPQSWETLVNTPAGARTGGKAKTPKVGMTPKGAERGEENSVPVQGADRALRYLTPRPCHKHYLGKSRAKDGCDNKNCAFGHHYRLNPGQLQYLRKLAAEMPCPWLKLGRCSYSDETCIYG</sequence>
<accession>A0ACC2WB96</accession>
<dbReference type="Proteomes" id="UP001230649">
    <property type="component" value="Unassembled WGS sequence"/>
</dbReference>
<dbReference type="EMBL" id="JASBWS010000030">
    <property type="protein sequence ID" value="KAJ9108648.1"/>
    <property type="molecule type" value="Genomic_DNA"/>
</dbReference>
<gene>
    <name evidence="1" type="ORF">QFC20_003347</name>
</gene>
<protein>
    <submittedName>
        <fullName evidence="1">Uncharacterized protein</fullName>
    </submittedName>
</protein>
<keyword evidence="2" id="KW-1185">Reference proteome</keyword>
<reference evidence="1" key="1">
    <citation type="submission" date="2023-04" db="EMBL/GenBank/DDBJ databases">
        <title>Draft Genome sequencing of Naganishia species isolated from polar environments using Oxford Nanopore Technology.</title>
        <authorList>
            <person name="Leo P."/>
            <person name="Venkateswaran K."/>
        </authorList>
    </citation>
    <scope>NUCLEOTIDE SEQUENCE</scope>
    <source>
        <strain evidence="1">MNA-CCFEE 5262</strain>
    </source>
</reference>
<evidence type="ECO:0000313" key="2">
    <source>
        <dbReference type="Proteomes" id="UP001230649"/>
    </source>
</evidence>
<name>A0ACC2WB96_9TREE</name>
<proteinExistence type="predicted"/>
<evidence type="ECO:0000313" key="1">
    <source>
        <dbReference type="EMBL" id="KAJ9108648.1"/>
    </source>
</evidence>
<organism evidence="1 2">
    <name type="scientific">Naganishia adeliensis</name>
    <dbReference type="NCBI Taxonomy" id="92952"/>
    <lineage>
        <taxon>Eukaryota</taxon>
        <taxon>Fungi</taxon>
        <taxon>Dikarya</taxon>
        <taxon>Basidiomycota</taxon>
        <taxon>Agaricomycotina</taxon>
        <taxon>Tremellomycetes</taxon>
        <taxon>Filobasidiales</taxon>
        <taxon>Filobasidiaceae</taxon>
        <taxon>Naganishia</taxon>
    </lineage>
</organism>